<feature type="domain" description="PiggyBac transposable element-derived protein" evidence="1">
    <location>
        <begin position="2"/>
        <end position="154"/>
    </location>
</feature>
<evidence type="ECO:0000259" key="1">
    <source>
        <dbReference type="Pfam" id="PF13843"/>
    </source>
</evidence>
<dbReference type="Proteomes" id="UP001155660">
    <property type="component" value="Chromosome A14"/>
</dbReference>
<dbReference type="InterPro" id="IPR029526">
    <property type="entry name" value="PGBD"/>
</dbReference>
<dbReference type="AlphaFoldDB" id="A0A9R0B894"/>
<dbReference type="Pfam" id="PF13843">
    <property type="entry name" value="DDE_Tnp_1_7"/>
    <property type="match status" value="1"/>
</dbReference>
<dbReference type="GeneID" id="122147399"/>
<organism evidence="2">
    <name type="scientific">Cyprinus carpio</name>
    <name type="common">Common carp</name>
    <dbReference type="NCBI Taxonomy" id="7962"/>
    <lineage>
        <taxon>Eukaryota</taxon>
        <taxon>Metazoa</taxon>
        <taxon>Chordata</taxon>
        <taxon>Craniata</taxon>
        <taxon>Vertebrata</taxon>
        <taxon>Euteleostomi</taxon>
        <taxon>Actinopterygii</taxon>
        <taxon>Neopterygii</taxon>
        <taxon>Teleostei</taxon>
        <taxon>Ostariophysi</taxon>
        <taxon>Cypriniformes</taxon>
        <taxon>Cyprinidae</taxon>
        <taxon>Cyprininae</taxon>
        <taxon>Cyprinus</taxon>
    </lineage>
</organism>
<dbReference type="PANTHER" id="PTHR46599:SF6">
    <property type="entry name" value="DUAL SPECIFICITY PHOSPHATASE 26"/>
    <property type="match status" value="1"/>
</dbReference>
<dbReference type="KEGG" id="ccar:122147399"/>
<name>A0A9R0B894_CYPCA</name>
<accession>A0A9R0B894</accession>
<proteinExistence type="predicted"/>
<dbReference type="PANTHER" id="PTHR46599">
    <property type="entry name" value="PIGGYBAC TRANSPOSABLE ELEMENT-DERIVED PROTEIN 4"/>
    <property type="match status" value="1"/>
</dbReference>
<dbReference type="OrthoDB" id="10030973at2759"/>
<evidence type="ECO:0000313" key="2">
    <source>
        <dbReference type="RefSeq" id="XP_042625673.1"/>
    </source>
</evidence>
<sequence length="241" mass="27425">MRVVLDMAEGLNGHNITCDIFFTSYALGEELLKRKVTMLGTVRKNKPELPSELLAMKNRKVTSSMFAFTEKATVVSYCPKKGKNVLLMSTMHKDAVLSTREDRKPQMVLDYNETKGGVDNLDKVTATYSCRCMIAHWPLVIFFNIIDVSAYNAFVLWSEINKDWNSGKLSRRRIFLEQLGYKLVKPHIERRRCLPIASTAAATVVKDIQMETHTPLVQTACRKRGRCQVCPNRNDTKTSNT</sequence>
<gene>
    <name evidence="2" type="primary">LOC122147399</name>
</gene>
<protein>
    <submittedName>
        <fullName evidence="2">PiggyBac transposable element-derived protein 4-like</fullName>
    </submittedName>
</protein>
<dbReference type="RefSeq" id="XP_042625673.1">
    <property type="nucleotide sequence ID" value="XM_042769739.1"/>
</dbReference>
<reference evidence="2" key="1">
    <citation type="submission" date="2025-08" db="UniProtKB">
        <authorList>
            <consortium name="RefSeq"/>
        </authorList>
    </citation>
    <scope>IDENTIFICATION</scope>
    <source>
        <tissue evidence="2">Muscle</tissue>
    </source>
</reference>